<name>A0A9D3YC10_DREPO</name>
<sequence>MSVSVKKLIADEEKAGISSENIFVGGFSQGGAVAMYTALTSTKKLGGVIGLSTWLPLHKKFPSVRVL</sequence>
<evidence type="ECO:0000313" key="4">
    <source>
        <dbReference type="EMBL" id="KAH3695759.1"/>
    </source>
</evidence>
<dbReference type="InterPro" id="IPR029058">
    <property type="entry name" value="AB_hydrolase_fold"/>
</dbReference>
<dbReference type="GO" id="GO:0052689">
    <property type="term" value="F:carboxylic ester hydrolase activity"/>
    <property type="evidence" value="ECO:0007669"/>
    <property type="project" value="TreeGrafter"/>
</dbReference>
<protein>
    <recommendedName>
        <fullName evidence="2">palmitoyl-protein hydrolase</fullName>
        <ecNumber evidence="2">3.1.2.22</ecNumber>
    </recommendedName>
</protein>
<evidence type="ECO:0000256" key="1">
    <source>
        <dbReference type="ARBA" id="ARBA00006499"/>
    </source>
</evidence>
<dbReference type="InterPro" id="IPR050565">
    <property type="entry name" value="LYPA1-2/EST-like"/>
</dbReference>
<dbReference type="AlphaFoldDB" id="A0A9D3YC10"/>
<dbReference type="GO" id="GO:0005737">
    <property type="term" value="C:cytoplasm"/>
    <property type="evidence" value="ECO:0007669"/>
    <property type="project" value="TreeGrafter"/>
</dbReference>
<reference evidence="4" key="1">
    <citation type="journal article" date="2019" name="bioRxiv">
        <title>The Genome of the Zebra Mussel, Dreissena polymorpha: A Resource for Invasive Species Research.</title>
        <authorList>
            <person name="McCartney M.A."/>
            <person name="Auch B."/>
            <person name="Kono T."/>
            <person name="Mallez S."/>
            <person name="Zhang Y."/>
            <person name="Obille A."/>
            <person name="Becker A."/>
            <person name="Abrahante J.E."/>
            <person name="Garbe J."/>
            <person name="Badalamenti J.P."/>
            <person name="Herman A."/>
            <person name="Mangelson H."/>
            <person name="Liachko I."/>
            <person name="Sullivan S."/>
            <person name="Sone E.D."/>
            <person name="Koren S."/>
            <person name="Silverstein K.A.T."/>
            <person name="Beckman K.B."/>
            <person name="Gohl D.M."/>
        </authorList>
    </citation>
    <scope>NUCLEOTIDE SEQUENCE</scope>
    <source>
        <strain evidence="4">Duluth1</strain>
        <tissue evidence="4">Whole animal</tissue>
    </source>
</reference>
<dbReference type="PANTHER" id="PTHR10655:SF68">
    <property type="entry name" value="PALMITOYL-PROTEIN HYDROLASE"/>
    <property type="match status" value="1"/>
</dbReference>
<comment type="caution">
    <text evidence="4">The sequence shown here is derived from an EMBL/GenBank/DDBJ whole genome shotgun (WGS) entry which is preliminary data.</text>
</comment>
<dbReference type="EC" id="3.1.2.22" evidence="2"/>
<dbReference type="SUPFAM" id="SSF53474">
    <property type="entry name" value="alpha/beta-Hydrolases"/>
    <property type="match status" value="1"/>
</dbReference>
<dbReference type="GO" id="GO:0008474">
    <property type="term" value="F:palmitoyl-(protein) hydrolase activity"/>
    <property type="evidence" value="ECO:0007669"/>
    <property type="project" value="UniProtKB-EC"/>
</dbReference>
<reference evidence="4" key="2">
    <citation type="submission" date="2020-11" db="EMBL/GenBank/DDBJ databases">
        <authorList>
            <person name="McCartney M.A."/>
            <person name="Auch B."/>
            <person name="Kono T."/>
            <person name="Mallez S."/>
            <person name="Becker A."/>
            <person name="Gohl D.M."/>
            <person name="Silverstein K.A.T."/>
            <person name="Koren S."/>
            <person name="Bechman K.B."/>
            <person name="Herman A."/>
            <person name="Abrahante J.E."/>
            <person name="Garbe J."/>
        </authorList>
    </citation>
    <scope>NUCLEOTIDE SEQUENCE</scope>
    <source>
        <strain evidence="4">Duluth1</strain>
        <tissue evidence="4">Whole animal</tissue>
    </source>
</reference>
<evidence type="ECO:0000259" key="3">
    <source>
        <dbReference type="Pfam" id="PF02230"/>
    </source>
</evidence>
<accession>A0A9D3YC10</accession>
<dbReference type="Gene3D" id="3.40.50.1820">
    <property type="entry name" value="alpha/beta hydrolase"/>
    <property type="match status" value="1"/>
</dbReference>
<dbReference type="Pfam" id="PF02230">
    <property type="entry name" value="Abhydrolase_2"/>
    <property type="match status" value="1"/>
</dbReference>
<dbReference type="Proteomes" id="UP000828390">
    <property type="component" value="Unassembled WGS sequence"/>
</dbReference>
<dbReference type="InterPro" id="IPR003140">
    <property type="entry name" value="PLipase/COase/thioEstase"/>
</dbReference>
<gene>
    <name evidence="4" type="ORF">DPMN_083217</name>
</gene>
<organism evidence="4 5">
    <name type="scientific">Dreissena polymorpha</name>
    <name type="common">Zebra mussel</name>
    <name type="synonym">Mytilus polymorpha</name>
    <dbReference type="NCBI Taxonomy" id="45954"/>
    <lineage>
        <taxon>Eukaryota</taxon>
        <taxon>Metazoa</taxon>
        <taxon>Spiralia</taxon>
        <taxon>Lophotrochozoa</taxon>
        <taxon>Mollusca</taxon>
        <taxon>Bivalvia</taxon>
        <taxon>Autobranchia</taxon>
        <taxon>Heteroconchia</taxon>
        <taxon>Euheterodonta</taxon>
        <taxon>Imparidentia</taxon>
        <taxon>Neoheterodontei</taxon>
        <taxon>Myida</taxon>
        <taxon>Dreissenoidea</taxon>
        <taxon>Dreissenidae</taxon>
        <taxon>Dreissena</taxon>
    </lineage>
</organism>
<proteinExistence type="inferred from homology"/>
<evidence type="ECO:0000313" key="5">
    <source>
        <dbReference type="Proteomes" id="UP000828390"/>
    </source>
</evidence>
<comment type="similarity">
    <text evidence="1">Belongs to the AB hydrolase superfamily. AB hydrolase 2 family.</text>
</comment>
<dbReference type="EMBL" id="JAIWYP010000016">
    <property type="protein sequence ID" value="KAH3695759.1"/>
    <property type="molecule type" value="Genomic_DNA"/>
</dbReference>
<dbReference type="PANTHER" id="PTHR10655">
    <property type="entry name" value="LYSOPHOSPHOLIPASE-RELATED"/>
    <property type="match status" value="1"/>
</dbReference>
<keyword evidence="5" id="KW-1185">Reference proteome</keyword>
<feature type="domain" description="Phospholipase/carboxylesterase/thioesterase" evidence="3">
    <location>
        <begin position="4"/>
        <end position="63"/>
    </location>
</feature>
<evidence type="ECO:0000256" key="2">
    <source>
        <dbReference type="ARBA" id="ARBA00012423"/>
    </source>
</evidence>